<dbReference type="InterPro" id="IPR011009">
    <property type="entry name" value="Kinase-like_dom_sf"/>
</dbReference>
<dbReference type="InterPro" id="IPR035969">
    <property type="entry name" value="Rab-GAP_TBC_sf"/>
</dbReference>
<dbReference type="SUPFAM" id="SSF47923">
    <property type="entry name" value="Ypt/Rab-GAP domain of gyp1p"/>
    <property type="match status" value="2"/>
</dbReference>
<dbReference type="InterPro" id="IPR000719">
    <property type="entry name" value="Prot_kinase_dom"/>
</dbReference>
<dbReference type="PROSITE" id="PS50011">
    <property type="entry name" value="PROTEIN_KINASE_DOM"/>
    <property type="match status" value="1"/>
</dbReference>
<keyword evidence="3" id="KW-1185">Reference proteome</keyword>
<name>A0A8J1TIW5_OWEFU</name>
<evidence type="ECO:0000313" key="3">
    <source>
        <dbReference type="Proteomes" id="UP000749559"/>
    </source>
</evidence>
<dbReference type="FunFam" id="1.10.8.270:FF:000044">
    <property type="entry name" value="TBC Kinase homolog"/>
    <property type="match status" value="1"/>
</dbReference>
<dbReference type="FunFam" id="3.40.250.10:FF:000018">
    <property type="entry name" value="TBC domain-containing protein kinase-like protein"/>
    <property type="match status" value="1"/>
</dbReference>
<dbReference type="Proteomes" id="UP000749559">
    <property type="component" value="Unassembled WGS sequence"/>
</dbReference>
<dbReference type="Gene3D" id="1.10.472.80">
    <property type="entry name" value="Ypt/Rab-GAP domain of gyp1p, domain 3"/>
    <property type="match status" value="1"/>
</dbReference>
<reference evidence="2" key="1">
    <citation type="submission" date="2022-03" db="EMBL/GenBank/DDBJ databases">
        <authorList>
            <person name="Martin C."/>
        </authorList>
    </citation>
    <scope>NUCLEOTIDE SEQUENCE</scope>
</reference>
<sequence>MLGSGELGVTTFFSSSIPNDKCGANGLPLTPNSIKVLGQFQQLITLRHPNLCRYVDMIKCKHERVIVVFEHHRKNLAQLEPHVKTDSKLLQVFADVLGGLFYLHGEGLVHSYLGPSTILLTEEGVCKLTHHGVYAMTGCGAHVTFPVGQVKYSAPEIFCKLPGCESRNGSKVDTWSLGITMLEASLGITLWASLSVKQIIQRILSFLTIDVPVIDLIIRDHKCPEKLEKMSSSLQHLITRCLNVNPKQRPTAEELLEEACLQPYRKVHEIRGLNGCCMFSTGLRCQNLELSDFSQVEDEELEPLRELDIDQVYYLWQLAGGDIIRTLDNAGKIKSRPPITNLYSFVCDDGESFGAERDSSVLFDDHILVLSLDQLKQRLSNLDETAYYPLLEEENDESNGVGGNGSSNIELNETATLPLVIKEKDIEYQFHRILLYKRLLDGYPYKRAQIWKEARVDIPPLVRPMVWAALLEIEGDVYGRYIAIDKDSPTPTDRQIEVDIPRCHQYDDLLSSPMGHHKLKRVLKAWVMSHPELVYWQGLDSLAAPFLKLNFNQEALAFACLDAFIPKYLNMFFLKDNSLVIQEYLAVFRNLIAFHDPALSNHLEEIGFIPDLYAIPWFLTMFAHVFPLQKIFHLWDTMLLGNSSLPLCIGVAILHQLRDTLLSFGFNECILLFSDMPEIDIEKCVQDSIRIFCSTPRSATFRQYAKQSKSETSNKPWTSYYSTDPNTIKSALDSEPIPLEELKANRCSRISAADLIELGELAGPVGTKSPTKKTKNSRPKILIIDIRSPEEYQRGTVPGSVNIPHTTSFSVEGTLNPTPQVNTLNAHRLQVKVIIGSQGNTSLNFGNKLVALGYSKVCVLHRGIEALRPTGLLVVPPIEAHT</sequence>
<dbReference type="SMART" id="SM00164">
    <property type="entry name" value="TBC"/>
    <property type="match status" value="1"/>
</dbReference>
<dbReference type="PROSITE" id="PS50086">
    <property type="entry name" value="TBC_RABGAP"/>
    <property type="match status" value="1"/>
</dbReference>
<dbReference type="GO" id="GO:0004672">
    <property type="term" value="F:protein kinase activity"/>
    <property type="evidence" value="ECO:0007669"/>
    <property type="project" value="InterPro"/>
</dbReference>
<accession>A0A8J1TIW5</accession>
<dbReference type="InterPro" id="IPR000195">
    <property type="entry name" value="Rab-GAP-TBC_dom"/>
</dbReference>
<dbReference type="FunFam" id="1.10.472.80:FF:000015">
    <property type="entry name" value="TBC domain-containing protein kinase-like protein"/>
    <property type="match status" value="1"/>
</dbReference>
<dbReference type="Gene3D" id="1.10.510.10">
    <property type="entry name" value="Transferase(Phosphotransferase) domain 1"/>
    <property type="match status" value="1"/>
</dbReference>
<dbReference type="AlphaFoldDB" id="A0A8J1TIW5"/>
<dbReference type="SMART" id="SM00450">
    <property type="entry name" value="RHOD"/>
    <property type="match status" value="1"/>
</dbReference>
<organism evidence="2 3">
    <name type="scientific">Owenia fusiformis</name>
    <name type="common">Polychaete worm</name>
    <dbReference type="NCBI Taxonomy" id="6347"/>
    <lineage>
        <taxon>Eukaryota</taxon>
        <taxon>Metazoa</taxon>
        <taxon>Spiralia</taxon>
        <taxon>Lophotrochozoa</taxon>
        <taxon>Annelida</taxon>
        <taxon>Polychaeta</taxon>
        <taxon>Sedentaria</taxon>
        <taxon>Canalipalpata</taxon>
        <taxon>Sabellida</taxon>
        <taxon>Oweniida</taxon>
        <taxon>Oweniidae</taxon>
        <taxon>Owenia</taxon>
    </lineage>
</organism>
<dbReference type="PANTHER" id="PTHR22957">
    <property type="entry name" value="TBC1 DOMAIN FAMILY MEMBER GTPASE-ACTIVATING PROTEIN"/>
    <property type="match status" value="1"/>
</dbReference>
<protein>
    <submittedName>
        <fullName evidence="2">Uncharacterized protein</fullName>
    </submittedName>
</protein>
<dbReference type="Pfam" id="PF00566">
    <property type="entry name" value="RabGAP-TBC"/>
    <property type="match status" value="1"/>
</dbReference>
<dbReference type="EMBL" id="CAIIXF020000002">
    <property type="protein sequence ID" value="CAH1778018.1"/>
    <property type="molecule type" value="Genomic_DNA"/>
</dbReference>
<dbReference type="OrthoDB" id="1668230at2759"/>
<dbReference type="SUPFAM" id="SSF52821">
    <property type="entry name" value="Rhodanese/Cell cycle control phosphatase"/>
    <property type="match status" value="1"/>
</dbReference>
<dbReference type="InterPro" id="IPR001763">
    <property type="entry name" value="Rhodanese-like_dom"/>
</dbReference>
<dbReference type="SUPFAM" id="SSF56112">
    <property type="entry name" value="Protein kinase-like (PK-like)"/>
    <property type="match status" value="1"/>
</dbReference>
<dbReference type="Pfam" id="PF00581">
    <property type="entry name" value="Rhodanese"/>
    <property type="match status" value="1"/>
</dbReference>
<dbReference type="PANTHER" id="PTHR22957:SF168">
    <property type="entry name" value="TBC DOMAIN-CONTAINING PROTEIN KINASE-LIKE PROTEIN"/>
    <property type="match status" value="1"/>
</dbReference>
<proteinExistence type="predicted"/>
<evidence type="ECO:0000313" key="2">
    <source>
        <dbReference type="EMBL" id="CAH1778018.1"/>
    </source>
</evidence>
<dbReference type="Pfam" id="PF00069">
    <property type="entry name" value="Pkinase"/>
    <property type="match status" value="1"/>
</dbReference>
<dbReference type="InterPro" id="IPR036873">
    <property type="entry name" value="Rhodanese-like_dom_sf"/>
</dbReference>
<comment type="caution">
    <text evidence="2">The sequence shown here is derived from an EMBL/GenBank/DDBJ whole genome shotgun (WGS) entry which is preliminary data.</text>
</comment>
<dbReference type="Gene3D" id="3.40.250.10">
    <property type="entry name" value="Rhodanese-like domain"/>
    <property type="match status" value="1"/>
</dbReference>
<dbReference type="Gene3D" id="1.10.8.270">
    <property type="entry name" value="putative rabgap domain of human tbc1 domain family member 14 like domains"/>
    <property type="match status" value="1"/>
</dbReference>
<gene>
    <name evidence="2" type="ORF">OFUS_LOCUS4992</name>
</gene>
<dbReference type="GO" id="GO:0005524">
    <property type="term" value="F:ATP binding"/>
    <property type="evidence" value="ECO:0007669"/>
    <property type="project" value="InterPro"/>
</dbReference>
<dbReference type="PROSITE" id="PS50206">
    <property type="entry name" value="RHODANESE_3"/>
    <property type="match status" value="1"/>
</dbReference>
<evidence type="ECO:0000256" key="1">
    <source>
        <dbReference type="ARBA" id="ARBA00022468"/>
    </source>
</evidence>
<keyword evidence="1" id="KW-0343">GTPase activation</keyword>
<dbReference type="GO" id="GO:0005096">
    <property type="term" value="F:GTPase activator activity"/>
    <property type="evidence" value="ECO:0007669"/>
    <property type="project" value="UniProtKB-KW"/>
</dbReference>